<accession>A0A168G2K0</accession>
<gene>
    <name evidence="4" type="ORF">LEL_05619</name>
</gene>
<feature type="region of interest" description="Disordered" evidence="2">
    <location>
        <begin position="71"/>
        <end position="94"/>
    </location>
</feature>
<dbReference type="Gene3D" id="3.20.20.70">
    <property type="entry name" value="Aldolase class I"/>
    <property type="match status" value="1"/>
</dbReference>
<evidence type="ECO:0000313" key="4">
    <source>
        <dbReference type="EMBL" id="OAA75935.1"/>
    </source>
</evidence>
<evidence type="ECO:0000313" key="5">
    <source>
        <dbReference type="Proteomes" id="UP000076881"/>
    </source>
</evidence>
<dbReference type="Proteomes" id="UP000076881">
    <property type="component" value="Unassembled WGS sequence"/>
</dbReference>
<feature type="domain" description="NADH:flavin oxidoreductase/NADH oxidase N-terminal" evidence="3">
    <location>
        <begin position="11"/>
        <end position="77"/>
    </location>
</feature>
<dbReference type="Pfam" id="PF00724">
    <property type="entry name" value="Oxidored_FMN"/>
    <property type="match status" value="1"/>
</dbReference>
<sequence length="94" mass="10375">MNRSTVNPQNGTEIHGAHGYLVDQFTRDSVNNRTDACAGSVQNRSRFLLEVAKAVVEEVSAERTALRLSPFALHQESNSSTPGSRRGMQFARSR</sequence>
<dbReference type="GO" id="GO:0016491">
    <property type="term" value="F:oxidoreductase activity"/>
    <property type="evidence" value="ECO:0007669"/>
    <property type="project" value="InterPro"/>
</dbReference>
<dbReference type="EMBL" id="AZHF01000004">
    <property type="protein sequence ID" value="OAA75935.1"/>
    <property type="molecule type" value="Genomic_DNA"/>
</dbReference>
<evidence type="ECO:0000256" key="1">
    <source>
        <dbReference type="ARBA" id="ARBA00022630"/>
    </source>
</evidence>
<reference evidence="4 5" key="1">
    <citation type="journal article" date="2016" name="Genome Biol. Evol.">
        <title>Divergent and convergent evolution of fungal pathogenicity.</title>
        <authorList>
            <person name="Shang Y."/>
            <person name="Xiao G."/>
            <person name="Zheng P."/>
            <person name="Cen K."/>
            <person name="Zhan S."/>
            <person name="Wang C."/>
        </authorList>
    </citation>
    <scope>NUCLEOTIDE SEQUENCE [LARGE SCALE GENOMIC DNA]</scope>
    <source>
        <strain evidence="4 5">RCEF 1005</strain>
    </source>
</reference>
<dbReference type="SUPFAM" id="SSF51395">
    <property type="entry name" value="FMN-linked oxidoreductases"/>
    <property type="match status" value="1"/>
</dbReference>
<dbReference type="STRING" id="1081108.A0A168G2K0"/>
<dbReference type="OrthoDB" id="276546at2759"/>
<dbReference type="PANTHER" id="PTHR22893:SF91">
    <property type="entry name" value="NADPH DEHYDROGENASE 2-RELATED"/>
    <property type="match status" value="1"/>
</dbReference>
<dbReference type="AlphaFoldDB" id="A0A168G2K0"/>
<keyword evidence="5" id="KW-1185">Reference proteome</keyword>
<organism evidence="4 5">
    <name type="scientific">Akanthomyces lecanii RCEF 1005</name>
    <dbReference type="NCBI Taxonomy" id="1081108"/>
    <lineage>
        <taxon>Eukaryota</taxon>
        <taxon>Fungi</taxon>
        <taxon>Dikarya</taxon>
        <taxon>Ascomycota</taxon>
        <taxon>Pezizomycotina</taxon>
        <taxon>Sordariomycetes</taxon>
        <taxon>Hypocreomycetidae</taxon>
        <taxon>Hypocreales</taxon>
        <taxon>Cordycipitaceae</taxon>
        <taxon>Akanthomyces</taxon>
        <taxon>Cordyceps confragosa</taxon>
    </lineage>
</organism>
<evidence type="ECO:0000256" key="2">
    <source>
        <dbReference type="SAM" id="MobiDB-lite"/>
    </source>
</evidence>
<comment type="caution">
    <text evidence="4">The sequence shown here is derived from an EMBL/GenBank/DDBJ whole genome shotgun (WGS) entry which is preliminary data.</text>
</comment>
<evidence type="ECO:0000259" key="3">
    <source>
        <dbReference type="Pfam" id="PF00724"/>
    </source>
</evidence>
<dbReference type="InterPro" id="IPR013785">
    <property type="entry name" value="Aldolase_TIM"/>
</dbReference>
<name>A0A168G2K0_CORDF</name>
<dbReference type="PANTHER" id="PTHR22893">
    <property type="entry name" value="NADH OXIDOREDUCTASE-RELATED"/>
    <property type="match status" value="1"/>
</dbReference>
<protein>
    <submittedName>
        <fullName evidence="4">NADH:flavin oxidoreductase/NADH oxidase family protein</fullName>
    </submittedName>
</protein>
<dbReference type="InterPro" id="IPR001155">
    <property type="entry name" value="OxRdtase_FMN_N"/>
</dbReference>
<proteinExistence type="predicted"/>
<dbReference type="InterPro" id="IPR045247">
    <property type="entry name" value="Oye-like"/>
</dbReference>
<dbReference type="GO" id="GO:0010181">
    <property type="term" value="F:FMN binding"/>
    <property type="evidence" value="ECO:0007669"/>
    <property type="project" value="InterPro"/>
</dbReference>
<keyword evidence="1" id="KW-0285">Flavoprotein</keyword>